<protein>
    <submittedName>
        <fullName evidence="1">Uncharacterized protein</fullName>
    </submittedName>
</protein>
<comment type="caution">
    <text evidence="1">The sequence shown here is derived from an EMBL/GenBank/DDBJ whole genome shotgun (WGS) entry which is preliminary data.</text>
</comment>
<keyword evidence="2" id="KW-1185">Reference proteome</keyword>
<dbReference type="Proteomes" id="UP000821845">
    <property type="component" value="Chromosome 2"/>
</dbReference>
<evidence type="ECO:0000313" key="1">
    <source>
        <dbReference type="EMBL" id="KAH6937451.1"/>
    </source>
</evidence>
<proteinExistence type="predicted"/>
<name>A0ACB7STZ1_HYAAI</name>
<evidence type="ECO:0000313" key="2">
    <source>
        <dbReference type="Proteomes" id="UP000821845"/>
    </source>
</evidence>
<sequence length="155" mass="16875">MRVIIAASRTVPNFERRWRFAPPRSEGSCVFVFKGRIPPLLKAAARTSDVPHGDVSSTSARKSSTRQNAYLWRGCGRDASPGVHLGQIVALGATGQAPGRYLRGPGHLARTSLLRAGSARSPHHVTTKRARTHTSTTLAHRVPTLRRRSVGTRLP</sequence>
<reference evidence="1" key="1">
    <citation type="submission" date="2020-05" db="EMBL/GenBank/DDBJ databases">
        <title>Large-scale comparative analyses of tick genomes elucidate their genetic diversity and vector capacities.</title>
        <authorList>
            <person name="Jia N."/>
            <person name="Wang J."/>
            <person name="Shi W."/>
            <person name="Du L."/>
            <person name="Sun Y."/>
            <person name="Zhan W."/>
            <person name="Jiang J."/>
            <person name="Wang Q."/>
            <person name="Zhang B."/>
            <person name="Ji P."/>
            <person name="Sakyi L.B."/>
            <person name="Cui X."/>
            <person name="Yuan T."/>
            <person name="Jiang B."/>
            <person name="Yang W."/>
            <person name="Lam T.T.-Y."/>
            <person name="Chang Q."/>
            <person name="Ding S."/>
            <person name="Wang X."/>
            <person name="Zhu J."/>
            <person name="Ruan X."/>
            <person name="Zhao L."/>
            <person name="Wei J."/>
            <person name="Que T."/>
            <person name="Du C."/>
            <person name="Cheng J."/>
            <person name="Dai P."/>
            <person name="Han X."/>
            <person name="Huang E."/>
            <person name="Gao Y."/>
            <person name="Liu J."/>
            <person name="Shao H."/>
            <person name="Ye R."/>
            <person name="Li L."/>
            <person name="Wei W."/>
            <person name="Wang X."/>
            <person name="Wang C."/>
            <person name="Yang T."/>
            <person name="Huo Q."/>
            <person name="Li W."/>
            <person name="Guo W."/>
            <person name="Chen H."/>
            <person name="Zhou L."/>
            <person name="Ni X."/>
            <person name="Tian J."/>
            <person name="Zhou Y."/>
            <person name="Sheng Y."/>
            <person name="Liu T."/>
            <person name="Pan Y."/>
            <person name="Xia L."/>
            <person name="Li J."/>
            <person name="Zhao F."/>
            <person name="Cao W."/>
        </authorList>
    </citation>
    <scope>NUCLEOTIDE SEQUENCE</scope>
    <source>
        <strain evidence="1">Hyas-2018</strain>
    </source>
</reference>
<dbReference type="EMBL" id="CM023482">
    <property type="protein sequence ID" value="KAH6937451.1"/>
    <property type="molecule type" value="Genomic_DNA"/>
</dbReference>
<gene>
    <name evidence="1" type="ORF">HPB50_000713</name>
</gene>
<organism evidence="1 2">
    <name type="scientific">Hyalomma asiaticum</name>
    <name type="common">Tick</name>
    <dbReference type="NCBI Taxonomy" id="266040"/>
    <lineage>
        <taxon>Eukaryota</taxon>
        <taxon>Metazoa</taxon>
        <taxon>Ecdysozoa</taxon>
        <taxon>Arthropoda</taxon>
        <taxon>Chelicerata</taxon>
        <taxon>Arachnida</taxon>
        <taxon>Acari</taxon>
        <taxon>Parasitiformes</taxon>
        <taxon>Ixodida</taxon>
        <taxon>Ixodoidea</taxon>
        <taxon>Ixodidae</taxon>
        <taxon>Hyalomminae</taxon>
        <taxon>Hyalomma</taxon>
    </lineage>
</organism>
<accession>A0ACB7STZ1</accession>